<gene>
    <name evidence="2" type="ORF">CMV24_04995</name>
</gene>
<protein>
    <submittedName>
        <fullName evidence="2">RHS repeat-associated core domain-containing protein</fullName>
    </submittedName>
</protein>
<evidence type="ECO:0000313" key="3">
    <source>
        <dbReference type="Proteomes" id="UP000218102"/>
    </source>
</evidence>
<reference evidence="2 3" key="1">
    <citation type="submission" date="2017-09" db="EMBL/GenBank/DDBJ databases">
        <authorList>
            <person name="Ehlers B."/>
            <person name="Leendertz F.H."/>
        </authorList>
    </citation>
    <scope>NUCLEOTIDE SEQUENCE [LARGE SCALE GENOMIC DNA]</scope>
    <source>
        <strain evidence="2 3">DJ-1</strain>
    </source>
</reference>
<feature type="region of interest" description="Disordered" evidence="1">
    <location>
        <begin position="260"/>
        <end position="288"/>
    </location>
</feature>
<dbReference type="AlphaFoldDB" id="A0A2A3M9J1"/>
<dbReference type="Gene3D" id="2.180.10.10">
    <property type="entry name" value="RHS repeat-associated core"/>
    <property type="match status" value="1"/>
</dbReference>
<accession>A0A2A3M9J1</accession>
<dbReference type="EMBL" id="NTME01000004">
    <property type="protein sequence ID" value="PBJ96694.1"/>
    <property type="molecule type" value="Genomic_DNA"/>
</dbReference>
<organism evidence="2 3">
    <name type="scientific">Pseudomonas plecoglossicida</name>
    <dbReference type="NCBI Taxonomy" id="70775"/>
    <lineage>
        <taxon>Bacteria</taxon>
        <taxon>Pseudomonadati</taxon>
        <taxon>Pseudomonadota</taxon>
        <taxon>Gammaproteobacteria</taxon>
        <taxon>Pseudomonadales</taxon>
        <taxon>Pseudomonadaceae</taxon>
        <taxon>Pseudomonas</taxon>
    </lineage>
</organism>
<comment type="caution">
    <text evidence="2">The sequence shown here is derived from an EMBL/GenBank/DDBJ whole genome shotgun (WGS) entry which is preliminary data.</text>
</comment>
<evidence type="ECO:0000313" key="2">
    <source>
        <dbReference type="EMBL" id="PBJ96694.1"/>
    </source>
</evidence>
<dbReference type="InterPro" id="IPR022385">
    <property type="entry name" value="Rhs_assc_core"/>
</dbReference>
<name>A0A2A3M9J1_PSEDL</name>
<dbReference type="NCBIfam" id="TIGR03696">
    <property type="entry name" value="Rhs_assc_core"/>
    <property type="match status" value="1"/>
</dbReference>
<proteinExistence type="predicted"/>
<dbReference type="Proteomes" id="UP000218102">
    <property type="component" value="Unassembled WGS sequence"/>
</dbReference>
<dbReference type="RefSeq" id="WP_015269173.1">
    <property type="nucleotide sequence ID" value="NZ_NTME01000004.1"/>
</dbReference>
<feature type="compositionally biased region" description="Polar residues" evidence="1">
    <location>
        <begin position="260"/>
        <end position="269"/>
    </location>
</feature>
<evidence type="ECO:0000256" key="1">
    <source>
        <dbReference type="SAM" id="MobiDB-lite"/>
    </source>
</evidence>
<sequence>MSMQTLKLFYKGSKLSTVHSGSAHFTVVSANHQNLCETTNQTTPTQLLATDAQASTVTAHAGSQTAIAYSPYGNDSLPASYQVLSRFTGQTWLPSAIGYLLGNGHRLFNVGLMRFHSADSLSPFEKGGINAYAYCTNDPINRSDPSGMFSILKFVTGGYRAKNIILRLYENNPSLTSREYKILTRHFAAQKVKGMKEAISQSPEIRTIGKNRILNATSQESILTSLTRDEFNGKAQYVNAAAIFEDVTERFEKLKAKYSSNGASTSSNFYKRRDQPSSTWPRREPRSEQLDKCTGNYIDKEVAKIRMD</sequence>
<feature type="compositionally biased region" description="Basic and acidic residues" evidence="1">
    <location>
        <begin position="271"/>
        <end position="288"/>
    </location>
</feature>